<dbReference type="AlphaFoldDB" id="A0A919XP32"/>
<reference evidence="2" key="1">
    <citation type="submission" date="2021-03" db="EMBL/GenBank/DDBJ databases">
        <title>Antimicrobial resistance genes in bacteria isolated from Japanese honey, and their potential for conferring macrolide and lincosamide resistance in the American foulbrood pathogen Paenibacillus larvae.</title>
        <authorList>
            <person name="Okamoto M."/>
            <person name="Kumagai M."/>
            <person name="Kanamori H."/>
            <person name="Takamatsu D."/>
        </authorList>
    </citation>
    <scope>NUCLEOTIDE SEQUENCE</scope>
    <source>
        <strain evidence="2">J2TS6</strain>
    </source>
</reference>
<dbReference type="EMBL" id="BORQ01000007">
    <property type="protein sequence ID" value="GIO33678.1"/>
    <property type="molecule type" value="Genomic_DNA"/>
</dbReference>
<organism evidence="2 3">
    <name type="scientific">Paenibacillus albilobatus</name>
    <dbReference type="NCBI Taxonomy" id="2716884"/>
    <lineage>
        <taxon>Bacteria</taxon>
        <taxon>Bacillati</taxon>
        <taxon>Bacillota</taxon>
        <taxon>Bacilli</taxon>
        <taxon>Bacillales</taxon>
        <taxon>Paenibacillaceae</taxon>
        <taxon>Paenibacillus</taxon>
    </lineage>
</organism>
<accession>A0A919XP32</accession>
<evidence type="ECO:0000313" key="3">
    <source>
        <dbReference type="Proteomes" id="UP000679779"/>
    </source>
</evidence>
<feature type="compositionally biased region" description="Acidic residues" evidence="1">
    <location>
        <begin position="147"/>
        <end position="166"/>
    </location>
</feature>
<evidence type="ECO:0000313" key="2">
    <source>
        <dbReference type="EMBL" id="GIO33678.1"/>
    </source>
</evidence>
<feature type="compositionally biased region" description="Basic and acidic residues" evidence="1">
    <location>
        <begin position="117"/>
        <end position="127"/>
    </location>
</feature>
<gene>
    <name evidence="2" type="ORF">J2TS6_48190</name>
</gene>
<keyword evidence="3" id="KW-1185">Reference proteome</keyword>
<feature type="region of interest" description="Disordered" evidence="1">
    <location>
        <begin position="117"/>
        <end position="166"/>
    </location>
</feature>
<evidence type="ECO:0000256" key="1">
    <source>
        <dbReference type="SAM" id="MobiDB-lite"/>
    </source>
</evidence>
<protein>
    <submittedName>
        <fullName evidence="2">Uncharacterized protein</fullName>
    </submittedName>
</protein>
<proteinExistence type="predicted"/>
<dbReference type="RefSeq" id="WP_212958551.1">
    <property type="nucleotide sequence ID" value="NZ_BORQ01000007.1"/>
</dbReference>
<dbReference type="Proteomes" id="UP000679779">
    <property type="component" value="Unassembled WGS sequence"/>
</dbReference>
<comment type="caution">
    <text evidence="2">The sequence shown here is derived from an EMBL/GenBank/DDBJ whole genome shotgun (WGS) entry which is preliminary data.</text>
</comment>
<sequence length="166" mass="18683">MQIEIKALFNKQTRDSKKESMTFWVKGADEEKKELRELSRSVVVLGIEGVDAEVEAEFKKLNRDDKKTVLEFEVKGGTSEESSSAFYSRSGTDVALTIAKSNQSVEEFREHQKKYLKDLKDKQKAEEEGAPEDPNQMTLEQAAAAAEQEDEGPPMPDDIDPDDLPL</sequence>
<name>A0A919XP32_9BACL</name>